<keyword evidence="1" id="KW-0732">Signal</keyword>
<dbReference type="InterPro" id="IPR038408">
    <property type="entry name" value="GNK2_sf"/>
</dbReference>
<evidence type="ECO:0000256" key="2">
    <source>
        <dbReference type="ARBA" id="ARBA00022737"/>
    </source>
</evidence>
<dbReference type="EnsemblPlants" id="LPERR07G14800.1">
    <property type="protein sequence ID" value="LPERR07G14800.1"/>
    <property type="gene ID" value="LPERR07G14800"/>
</dbReference>
<name>A0A0D9WZV2_9ORYZ</name>
<reference evidence="4 5" key="1">
    <citation type="submission" date="2012-08" db="EMBL/GenBank/DDBJ databases">
        <title>Oryza genome evolution.</title>
        <authorList>
            <person name="Wing R.A."/>
        </authorList>
    </citation>
    <scope>NUCLEOTIDE SEQUENCE</scope>
</reference>
<evidence type="ECO:0000313" key="5">
    <source>
        <dbReference type="Proteomes" id="UP000032180"/>
    </source>
</evidence>
<reference evidence="4" key="3">
    <citation type="submission" date="2015-04" db="UniProtKB">
        <authorList>
            <consortium name="EnsemblPlants"/>
        </authorList>
    </citation>
    <scope>IDENTIFICATION</scope>
</reference>
<dbReference type="CDD" id="cd23509">
    <property type="entry name" value="Gnk2-like"/>
    <property type="match status" value="1"/>
</dbReference>
<dbReference type="Proteomes" id="UP000032180">
    <property type="component" value="Chromosome 7"/>
</dbReference>
<dbReference type="HOGENOM" id="CLU_1549831_0_0_1"/>
<dbReference type="PANTHER" id="PTHR32099">
    <property type="entry name" value="CYSTEINE-RICH REPEAT SECRETORY PROTEIN"/>
    <property type="match status" value="1"/>
</dbReference>
<evidence type="ECO:0000313" key="4">
    <source>
        <dbReference type="EnsemblPlants" id="LPERR07G14800.1"/>
    </source>
</evidence>
<dbReference type="Gene3D" id="3.30.430.20">
    <property type="entry name" value="Gnk2 domain, C-X8-C-X2-C motif"/>
    <property type="match status" value="1"/>
</dbReference>
<dbReference type="Gramene" id="LPERR07G14800.1">
    <property type="protein sequence ID" value="LPERR07G14800.1"/>
    <property type="gene ID" value="LPERR07G14800"/>
</dbReference>
<dbReference type="Pfam" id="PF01657">
    <property type="entry name" value="Stress-antifung"/>
    <property type="match status" value="1"/>
</dbReference>
<sequence length="173" mass="18371">MAPPPPHLLFSTYYGVSLFVSASLLASNERHGHVSLPPRGHHRGLAATLLISPLVPGQPLGKFCGDSAGNYTRNDTYQSNLARLSTTLTKNASSSATLFATATLGAVPDIVYALALCRGDTTNASASACAACVAATFQDAQQLCPYNKDATVFYDPCAIRFSTPELHRLNNQR</sequence>
<dbReference type="eggNOG" id="ENOG502QWDY">
    <property type="taxonomic scope" value="Eukaryota"/>
</dbReference>
<dbReference type="FunFam" id="3.30.430.20:FF:000004">
    <property type="entry name" value="Receptor-like serine-threonine protein kinase"/>
    <property type="match status" value="1"/>
</dbReference>
<evidence type="ECO:0000256" key="1">
    <source>
        <dbReference type="ARBA" id="ARBA00022729"/>
    </source>
</evidence>
<dbReference type="AlphaFoldDB" id="A0A0D9WZV2"/>
<keyword evidence="2" id="KW-0677">Repeat</keyword>
<accession>A0A0D9WZV2</accession>
<dbReference type="STRING" id="77586.A0A0D9WZV2"/>
<proteinExistence type="predicted"/>
<protein>
    <recommendedName>
        <fullName evidence="3">Gnk2-homologous domain-containing protein</fullName>
    </recommendedName>
</protein>
<evidence type="ECO:0000259" key="3">
    <source>
        <dbReference type="PROSITE" id="PS51473"/>
    </source>
</evidence>
<dbReference type="PANTHER" id="PTHR32099:SF42">
    <property type="entry name" value="CYSTEINE-RICH RECEPTOR-LIKE PROTEIN KINASE 9-RELATED"/>
    <property type="match status" value="1"/>
</dbReference>
<reference evidence="5" key="2">
    <citation type="submission" date="2013-12" db="EMBL/GenBank/DDBJ databases">
        <authorList>
            <person name="Yu Y."/>
            <person name="Lee S."/>
            <person name="de Baynast K."/>
            <person name="Wissotski M."/>
            <person name="Liu L."/>
            <person name="Talag J."/>
            <person name="Goicoechea J."/>
            <person name="Angelova A."/>
            <person name="Jetty R."/>
            <person name="Kudrna D."/>
            <person name="Golser W."/>
            <person name="Rivera L."/>
            <person name="Zhang J."/>
            <person name="Wing R."/>
        </authorList>
    </citation>
    <scope>NUCLEOTIDE SEQUENCE</scope>
</reference>
<dbReference type="PROSITE" id="PS51473">
    <property type="entry name" value="GNK2"/>
    <property type="match status" value="1"/>
</dbReference>
<organism evidence="4 5">
    <name type="scientific">Leersia perrieri</name>
    <dbReference type="NCBI Taxonomy" id="77586"/>
    <lineage>
        <taxon>Eukaryota</taxon>
        <taxon>Viridiplantae</taxon>
        <taxon>Streptophyta</taxon>
        <taxon>Embryophyta</taxon>
        <taxon>Tracheophyta</taxon>
        <taxon>Spermatophyta</taxon>
        <taxon>Magnoliopsida</taxon>
        <taxon>Liliopsida</taxon>
        <taxon>Poales</taxon>
        <taxon>Poaceae</taxon>
        <taxon>BOP clade</taxon>
        <taxon>Oryzoideae</taxon>
        <taxon>Oryzeae</taxon>
        <taxon>Oryzinae</taxon>
        <taxon>Leersia</taxon>
    </lineage>
</organism>
<feature type="domain" description="Gnk2-homologous" evidence="3">
    <location>
        <begin position="59"/>
        <end position="166"/>
    </location>
</feature>
<keyword evidence="5" id="KW-1185">Reference proteome</keyword>
<dbReference type="InterPro" id="IPR002902">
    <property type="entry name" value="GNK2"/>
</dbReference>